<dbReference type="PANTHER" id="PTHR13152:SF0">
    <property type="entry name" value="GENERAL TRANSCRIPTION FACTOR IIH SUBUNIT 4"/>
    <property type="match status" value="1"/>
</dbReference>
<dbReference type="Pfam" id="PF03849">
    <property type="entry name" value="Tfb2"/>
    <property type="match status" value="1"/>
</dbReference>
<feature type="non-terminal residue" evidence="2">
    <location>
        <position position="1"/>
    </location>
</feature>
<organism evidence="2">
    <name type="scientific">Lygus hesperus</name>
    <name type="common">Western plant bug</name>
    <dbReference type="NCBI Taxonomy" id="30085"/>
    <lineage>
        <taxon>Eukaryota</taxon>
        <taxon>Metazoa</taxon>
        <taxon>Ecdysozoa</taxon>
        <taxon>Arthropoda</taxon>
        <taxon>Hexapoda</taxon>
        <taxon>Insecta</taxon>
        <taxon>Pterygota</taxon>
        <taxon>Neoptera</taxon>
        <taxon>Paraneoptera</taxon>
        <taxon>Hemiptera</taxon>
        <taxon>Heteroptera</taxon>
        <taxon>Panheteroptera</taxon>
        <taxon>Cimicomorpha</taxon>
        <taxon>Miridae</taxon>
        <taxon>Mirini</taxon>
        <taxon>Lygus</taxon>
    </lineage>
</organism>
<reference evidence="2" key="2">
    <citation type="submission" date="2014-07" db="EMBL/GenBank/DDBJ databases">
        <authorList>
            <person name="Hull J."/>
        </authorList>
    </citation>
    <scope>NUCLEOTIDE SEQUENCE</scope>
</reference>
<reference evidence="2" key="1">
    <citation type="journal article" date="2014" name="PLoS ONE">
        <title>Transcriptome-Based Identification of ABC Transporters in the Western Tarnished Plant Bug Lygus hesperus.</title>
        <authorList>
            <person name="Hull J.J."/>
            <person name="Chaney K."/>
            <person name="Geib S.M."/>
            <person name="Fabrick J.A."/>
            <person name="Brent C.S."/>
            <person name="Walsh D."/>
            <person name="Lavine L.C."/>
        </authorList>
    </citation>
    <scope>NUCLEOTIDE SEQUENCE</scope>
</reference>
<dbReference type="InterPro" id="IPR004598">
    <property type="entry name" value="TFIIH_p52/Tfb2"/>
</dbReference>
<dbReference type="PANTHER" id="PTHR13152">
    <property type="entry name" value="TFIIH, POLYPEPTIDE 4"/>
    <property type="match status" value="1"/>
</dbReference>
<keyword evidence="1" id="KW-0804">Transcription</keyword>
<comment type="subcellular location">
    <subcellularLocation>
        <location evidence="1">Nucleus</location>
    </subcellularLocation>
</comment>
<comment type="function">
    <text evidence="1">Component of the general transcription and DNA repair factor IIH (TFIIH) core complex which is involved in general and transcription-coupled nucleotide excision repair (NER) of damaged DNA.</text>
</comment>
<evidence type="ECO:0000256" key="1">
    <source>
        <dbReference type="RuleBase" id="RU364024"/>
    </source>
</evidence>
<sequence>LHEHAQTTWNRVLHFLVGIPHPNGLPAQSIQDRLVRMEIIAPRTHTLRESERIVINCSGNPIIDQHAITPKGVQFLFLSQHSQIWEIVLFYLMYLSSQDMKINALRLLFRLSFMTIGHSYPTGDFTHE</sequence>
<keyword evidence="1" id="KW-0227">DNA damage</keyword>
<dbReference type="EMBL" id="GBHO01012533">
    <property type="protein sequence ID" value="JAG31071.1"/>
    <property type="molecule type" value="Transcribed_RNA"/>
</dbReference>
<keyword evidence="1" id="KW-0805">Transcription regulation</keyword>
<gene>
    <name evidence="2" type="primary">TFB2_3</name>
    <name evidence="2" type="ORF">CM83_9704</name>
</gene>
<name>A0A0A9YHH6_LYGHE</name>
<dbReference type="GO" id="GO:0003690">
    <property type="term" value="F:double-stranded DNA binding"/>
    <property type="evidence" value="ECO:0007669"/>
    <property type="project" value="TreeGrafter"/>
</dbReference>
<accession>A0A0A9YHH6</accession>
<keyword evidence="1" id="KW-0539">Nucleus</keyword>
<comment type="similarity">
    <text evidence="1">Belongs to the TFB2 family.</text>
</comment>
<feature type="non-terminal residue" evidence="2">
    <location>
        <position position="128"/>
    </location>
</feature>
<dbReference type="AlphaFoldDB" id="A0A0A9YHH6"/>
<dbReference type="GO" id="GO:0001671">
    <property type="term" value="F:ATPase activator activity"/>
    <property type="evidence" value="ECO:0007669"/>
    <property type="project" value="InterPro"/>
</dbReference>
<proteinExistence type="inferred from homology"/>
<evidence type="ECO:0000313" key="2">
    <source>
        <dbReference type="EMBL" id="JAG31071.1"/>
    </source>
</evidence>
<dbReference type="GO" id="GO:0005675">
    <property type="term" value="C:transcription factor TFIIH holo complex"/>
    <property type="evidence" value="ECO:0007669"/>
    <property type="project" value="TreeGrafter"/>
</dbReference>
<dbReference type="GO" id="GO:0006289">
    <property type="term" value="P:nucleotide-excision repair"/>
    <property type="evidence" value="ECO:0007669"/>
    <property type="project" value="InterPro"/>
</dbReference>
<protein>
    <recommendedName>
        <fullName evidence="1">General transcription factor IIH subunit 4</fullName>
    </recommendedName>
</protein>
<dbReference type="GO" id="GO:0000439">
    <property type="term" value="C:transcription factor TFIIH core complex"/>
    <property type="evidence" value="ECO:0007669"/>
    <property type="project" value="InterPro"/>
</dbReference>
<keyword evidence="1" id="KW-0234">DNA repair</keyword>